<dbReference type="EMBL" id="CP068595">
    <property type="protein sequence ID" value="QQZ59621.1"/>
    <property type="molecule type" value="Genomic_DNA"/>
</dbReference>
<sequence length="88" mass="10292">MFIHGSVLIYIACKCTLYLTNRKKTKAVIPILTLCSITIAYLYTLNIANYLRDFTSYLIMYSWLFIECIPVYYFIAAFIRSKLGRTVK</sequence>
<name>A0A974SBX3_9BACL</name>
<reference evidence="2 3" key="1">
    <citation type="submission" date="2021-01" db="EMBL/GenBank/DDBJ databases">
        <title>Whole genome sequence of Paenibacillus sonchi LMG 24727 for comparative genomics.</title>
        <authorList>
            <person name="Lee G."/>
            <person name="Kim M.-J."/>
            <person name="Lim K."/>
            <person name="Shin J.-H."/>
        </authorList>
    </citation>
    <scope>NUCLEOTIDE SEQUENCE [LARGE SCALE GENOMIC DNA]</scope>
    <source>
        <strain evidence="2 3">LMG 24727</strain>
    </source>
</reference>
<protein>
    <recommendedName>
        <fullName evidence="4">Spore germination protein</fullName>
    </recommendedName>
</protein>
<feature type="transmembrane region" description="Helical" evidence="1">
    <location>
        <begin position="27"/>
        <end position="45"/>
    </location>
</feature>
<dbReference type="Proteomes" id="UP000595841">
    <property type="component" value="Chromosome"/>
</dbReference>
<dbReference type="KEGG" id="pson:JI735_23805"/>
<dbReference type="AlphaFoldDB" id="A0A974SBX3"/>
<evidence type="ECO:0000313" key="3">
    <source>
        <dbReference type="Proteomes" id="UP000595841"/>
    </source>
</evidence>
<keyword evidence="1" id="KW-1133">Transmembrane helix</keyword>
<keyword evidence="1" id="KW-0812">Transmembrane</keyword>
<gene>
    <name evidence="2" type="ORF">JI735_23805</name>
</gene>
<evidence type="ECO:0000313" key="2">
    <source>
        <dbReference type="EMBL" id="QQZ59621.1"/>
    </source>
</evidence>
<evidence type="ECO:0008006" key="4">
    <source>
        <dbReference type="Google" id="ProtNLM"/>
    </source>
</evidence>
<dbReference type="RefSeq" id="WP_157771451.1">
    <property type="nucleotide sequence ID" value="NZ_CP068595.1"/>
</dbReference>
<accession>A0A974SBX3</accession>
<keyword evidence="3" id="KW-1185">Reference proteome</keyword>
<proteinExistence type="predicted"/>
<evidence type="ECO:0000256" key="1">
    <source>
        <dbReference type="SAM" id="Phobius"/>
    </source>
</evidence>
<organism evidence="2 3">
    <name type="scientific">Paenibacillus sonchi</name>
    <dbReference type="NCBI Taxonomy" id="373687"/>
    <lineage>
        <taxon>Bacteria</taxon>
        <taxon>Bacillati</taxon>
        <taxon>Bacillota</taxon>
        <taxon>Bacilli</taxon>
        <taxon>Bacillales</taxon>
        <taxon>Paenibacillaceae</taxon>
        <taxon>Paenibacillus</taxon>
        <taxon>Paenibacillus sonchi group</taxon>
    </lineage>
</organism>
<feature type="transmembrane region" description="Helical" evidence="1">
    <location>
        <begin position="57"/>
        <end position="79"/>
    </location>
</feature>
<keyword evidence="1" id="KW-0472">Membrane</keyword>